<name>A0A8S1CQY0_9INSE</name>
<keyword evidence="7" id="KW-1185">Reference proteome</keyword>
<dbReference type="PROSITE" id="PS01180">
    <property type="entry name" value="CUB"/>
    <property type="match status" value="1"/>
</dbReference>
<dbReference type="PROSITE" id="PS01209">
    <property type="entry name" value="LDLRA_1"/>
    <property type="match status" value="1"/>
</dbReference>
<keyword evidence="1" id="KW-1015">Disulfide bond</keyword>
<proteinExistence type="predicted"/>
<sequence>MRRGAHHPCLPAACLPPRRADLRRLQQQQQQLTASRFLYPQSDMWCVVWAAAWFASVLGATQQQQPPSPPPPDPAPLGKCKLSQFACLTGTRCVALDRFCDAVIDCDDNSDEPRFCTPCNRTYFGEVGRTYEIEVRRPHDDQLPYACHLNFTAAGGQWGDLVQLTFDSFTVGKFTSFAADGCPHGHMSINELGLPDTGGQWCGSAWGYTVYFSEMNSVDVALHLTRLSEQGIGHTFDFKLNYRFLQRAEAALRFGVSESEKVERGVLVPGTYCDRVFTRCDVRRCRLQSPNFPGIYPRNVTCRYAIVQTRVPDGQHATITVRQPDSRRVHVKDRVVQYERSQRVLRVGDQCNVIRDHLTVYDGFAFRDKRTDAIVDALEQQPTRLRRALQLRRKVDALANGTLEVSSKGAVIARLCGGDAVPDIVSSGPRMLVEFSTSAFDTPFHPTPVSYLPGFELDIEVRTMPVVQPRSFAQQGKCVFTVSSFESRQGQLGPPMHSLPANTTCTYEFAGRPNERVWIAFLKYHVAERAQNKVVASLGLPRVPVVDNSADPGTEDPKKSEMSKEDEDNDCPARLRIWDGTPPTTLPYDKQDNSSKLLGEFCRDESPRLCDHSLLSNSTRFPRPCTADESYLSSGPKFTLEHLLRYGTALHPVSFVLRYEFVDVSQGGVPVSTTAAPFSLPMTAPSPWTCDREFRTSKGSDSGTFRSPRAVFFYGRGGNPNLSCMYWFAVDREQRQSVRLSVNRAKFGDRRCVTRVDMDTGRRKCEFRGGAKGLPVALLRFYEVPWPGVLIARDCLCDRVASGNAVVVEGAPGASLVVNFTVEAMNVTQDAGDFMFEAEYRFRPPPACPQTADAQRLQGVSGDLTLRSPSDAAAPDPLHPGSAQALAYGDECPGQPWLVELQEPFHYLYLRVRGLEITNGQGGEECRTRNRVVLHRTNSLLPPTVVSGRRRRLVRRRLQPGWKTACRASRTRARRPWRCPELDAVHLVRAVVGERRAARPSGFDELDANCQVQAHSPILELFGGGSRFVLYLAAGAAGLLIVVSLLTCVIVTTVRLKRRATVRDRTHAWCQNGGSAPSTATVAPGLGPPMTATLRHKNGTLRSGRAAAVGTIYGKDDLC</sequence>
<protein>
    <recommendedName>
        <fullName evidence="5">CUB domain-containing protein</fullName>
    </recommendedName>
</protein>
<keyword evidence="4" id="KW-0812">Transmembrane</keyword>
<dbReference type="PROSITE" id="PS50068">
    <property type="entry name" value="LDLRA_2"/>
    <property type="match status" value="1"/>
</dbReference>
<comment type="caution">
    <text evidence="6">The sequence shown here is derived from an EMBL/GenBank/DDBJ whole genome shotgun (WGS) entry which is preliminary data.</text>
</comment>
<dbReference type="PANTHER" id="PTHR47537">
    <property type="entry name" value="CUBILIN"/>
    <property type="match status" value="1"/>
</dbReference>
<dbReference type="Gene3D" id="2.60.120.290">
    <property type="entry name" value="Spermadhesin, CUB domain"/>
    <property type="match status" value="2"/>
</dbReference>
<dbReference type="SUPFAM" id="SSF57424">
    <property type="entry name" value="LDL receptor-like module"/>
    <property type="match status" value="1"/>
</dbReference>
<dbReference type="InterPro" id="IPR036055">
    <property type="entry name" value="LDL_receptor-like_sf"/>
</dbReference>
<feature type="domain" description="CUB" evidence="5">
    <location>
        <begin position="273"/>
        <end position="462"/>
    </location>
</feature>
<evidence type="ECO:0000313" key="6">
    <source>
        <dbReference type="EMBL" id="CAB3370328.1"/>
    </source>
</evidence>
<dbReference type="OrthoDB" id="10037824at2759"/>
<dbReference type="InterPro" id="IPR053207">
    <property type="entry name" value="Non-NMDA_GluR_Accessory"/>
</dbReference>
<dbReference type="InterPro" id="IPR002172">
    <property type="entry name" value="LDrepeatLR_classA_rpt"/>
</dbReference>
<dbReference type="CDD" id="cd00041">
    <property type="entry name" value="CUB"/>
    <property type="match status" value="1"/>
</dbReference>
<comment type="caution">
    <text evidence="2">Lacks conserved residue(s) required for the propagation of feature annotation.</text>
</comment>
<gene>
    <name evidence="6" type="ORF">CLODIP_2_CD10656</name>
</gene>
<dbReference type="SUPFAM" id="SSF49854">
    <property type="entry name" value="Spermadhesin, CUB domain"/>
    <property type="match status" value="1"/>
</dbReference>
<dbReference type="InterPro" id="IPR023415">
    <property type="entry name" value="LDLR_class-A_CS"/>
</dbReference>
<organism evidence="6 7">
    <name type="scientific">Cloeon dipterum</name>
    <dbReference type="NCBI Taxonomy" id="197152"/>
    <lineage>
        <taxon>Eukaryota</taxon>
        <taxon>Metazoa</taxon>
        <taxon>Ecdysozoa</taxon>
        <taxon>Arthropoda</taxon>
        <taxon>Hexapoda</taxon>
        <taxon>Insecta</taxon>
        <taxon>Pterygota</taxon>
        <taxon>Palaeoptera</taxon>
        <taxon>Ephemeroptera</taxon>
        <taxon>Pisciforma</taxon>
        <taxon>Baetidae</taxon>
        <taxon>Cloeon</taxon>
    </lineage>
</organism>
<feature type="region of interest" description="Disordered" evidence="3">
    <location>
        <begin position="543"/>
        <end position="576"/>
    </location>
</feature>
<dbReference type="EMBL" id="CADEPI010000052">
    <property type="protein sequence ID" value="CAB3370328.1"/>
    <property type="molecule type" value="Genomic_DNA"/>
</dbReference>
<evidence type="ECO:0000256" key="3">
    <source>
        <dbReference type="SAM" id="MobiDB-lite"/>
    </source>
</evidence>
<dbReference type="Pfam" id="PF00057">
    <property type="entry name" value="Ldl_recept_a"/>
    <property type="match status" value="1"/>
</dbReference>
<evidence type="ECO:0000313" key="7">
    <source>
        <dbReference type="Proteomes" id="UP000494165"/>
    </source>
</evidence>
<dbReference type="InterPro" id="IPR035914">
    <property type="entry name" value="Sperma_CUB_dom_sf"/>
</dbReference>
<dbReference type="InterPro" id="IPR056707">
    <property type="entry name" value="DUF7805"/>
</dbReference>
<dbReference type="Pfam" id="PF25090">
    <property type="entry name" value="DUF7805"/>
    <property type="match status" value="1"/>
</dbReference>
<dbReference type="Gene3D" id="4.10.400.10">
    <property type="entry name" value="Low-density Lipoprotein Receptor"/>
    <property type="match status" value="1"/>
</dbReference>
<feature type="transmembrane region" description="Helical" evidence="4">
    <location>
        <begin position="1028"/>
        <end position="1054"/>
    </location>
</feature>
<dbReference type="InterPro" id="IPR000859">
    <property type="entry name" value="CUB_dom"/>
</dbReference>
<dbReference type="CDD" id="cd00112">
    <property type="entry name" value="LDLa"/>
    <property type="match status" value="1"/>
</dbReference>
<dbReference type="Proteomes" id="UP000494165">
    <property type="component" value="Unassembled WGS sequence"/>
</dbReference>
<evidence type="ECO:0000256" key="1">
    <source>
        <dbReference type="ARBA" id="ARBA00023157"/>
    </source>
</evidence>
<dbReference type="SMART" id="SM00192">
    <property type="entry name" value="LDLa"/>
    <property type="match status" value="1"/>
</dbReference>
<evidence type="ECO:0000259" key="5">
    <source>
        <dbReference type="PROSITE" id="PS01180"/>
    </source>
</evidence>
<evidence type="ECO:0000256" key="4">
    <source>
        <dbReference type="SAM" id="Phobius"/>
    </source>
</evidence>
<dbReference type="GO" id="GO:0005886">
    <property type="term" value="C:plasma membrane"/>
    <property type="evidence" value="ECO:0007669"/>
    <property type="project" value="TreeGrafter"/>
</dbReference>
<dbReference type="AlphaFoldDB" id="A0A8S1CQY0"/>
<reference evidence="6 7" key="1">
    <citation type="submission" date="2020-04" db="EMBL/GenBank/DDBJ databases">
        <authorList>
            <person name="Alioto T."/>
            <person name="Alioto T."/>
            <person name="Gomez Garrido J."/>
        </authorList>
    </citation>
    <scope>NUCLEOTIDE SEQUENCE [LARGE SCALE GENOMIC DNA]</scope>
</reference>
<evidence type="ECO:0000256" key="2">
    <source>
        <dbReference type="PROSITE-ProRule" id="PRU00124"/>
    </source>
</evidence>
<keyword evidence="4" id="KW-1133">Transmembrane helix</keyword>
<dbReference type="PANTHER" id="PTHR47537:SF3">
    <property type="entry name" value="CUB DOMAIN-CONTAINING PROTEIN"/>
    <property type="match status" value="1"/>
</dbReference>
<keyword evidence="4" id="KW-0472">Membrane</keyword>
<accession>A0A8S1CQY0</accession>